<dbReference type="EMBL" id="FOAN01000003">
    <property type="protein sequence ID" value="SEL34775.1"/>
    <property type="molecule type" value="Genomic_DNA"/>
</dbReference>
<evidence type="ECO:0000313" key="3">
    <source>
        <dbReference type="Proteomes" id="UP000199664"/>
    </source>
</evidence>
<evidence type="ECO:0000313" key="2">
    <source>
        <dbReference type="EMBL" id="SEL34775.1"/>
    </source>
</evidence>
<dbReference type="STRING" id="1036779.SAMN04515666_103482"/>
<proteinExistence type="predicted"/>
<reference evidence="3" key="1">
    <citation type="submission" date="2016-10" db="EMBL/GenBank/DDBJ databases">
        <authorList>
            <person name="Varghese N."/>
            <person name="Submissions S."/>
        </authorList>
    </citation>
    <scope>NUCLEOTIDE SEQUENCE [LARGE SCALE GENOMIC DNA]</scope>
    <source>
        <strain evidence="3">LMG 26383,CCUG 61248,R- 45681</strain>
    </source>
</reference>
<dbReference type="Proteomes" id="UP000199664">
    <property type="component" value="Unassembled WGS sequence"/>
</dbReference>
<keyword evidence="1" id="KW-0472">Membrane</keyword>
<gene>
    <name evidence="2" type="ORF">SAMN04515666_103482</name>
</gene>
<dbReference type="PANTHER" id="PTHR32309">
    <property type="entry name" value="TYROSINE-PROTEIN KINASE"/>
    <property type="match status" value="1"/>
</dbReference>
<keyword evidence="1" id="KW-0812">Transmembrane</keyword>
<dbReference type="InterPro" id="IPR050445">
    <property type="entry name" value="Bact_polysacc_biosynth/exp"/>
</dbReference>
<dbReference type="PANTHER" id="PTHR32309:SF13">
    <property type="entry name" value="FERRIC ENTEROBACTIN TRANSPORT PROTEIN FEPE"/>
    <property type="match status" value="1"/>
</dbReference>
<keyword evidence="3" id="KW-1185">Reference proteome</keyword>
<dbReference type="GO" id="GO:0005886">
    <property type="term" value="C:plasma membrane"/>
    <property type="evidence" value="ECO:0007669"/>
    <property type="project" value="TreeGrafter"/>
</dbReference>
<accession>A0A1H7PHL4</accession>
<dbReference type="InterPro" id="IPR027417">
    <property type="entry name" value="P-loop_NTPase"/>
</dbReference>
<dbReference type="SUPFAM" id="SSF52540">
    <property type="entry name" value="P-loop containing nucleoside triphosphate hydrolases"/>
    <property type="match status" value="1"/>
</dbReference>
<organism evidence="2 3">
    <name type="scientific">Bosea lupini</name>
    <dbReference type="NCBI Taxonomy" id="1036779"/>
    <lineage>
        <taxon>Bacteria</taxon>
        <taxon>Pseudomonadati</taxon>
        <taxon>Pseudomonadota</taxon>
        <taxon>Alphaproteobacteria</taxon>
        <taxon>Hyphomicrobiales</taxon>
        <taxon>Boseaceae</taxon>
        <taxon>Bosea</taxon>
    </lineage>
</organism>
<sequence length="558" mass="58036">MMLGKPGASGAPFRILPLPDPAMAPVSDGPVALLRTIGAAGLRHKGKLAVWVALCLAAGFFYVRTTPPTYSAAATVLLEPRRQAPSSAREIAAPSSLDLNAADSELQVIRSERLLSTVFDALALSDHPELGPQSPGPLQALSGRITGALRGALVALGLSQPPSRSAEASLRVDPRRNAFENFVRRFSARRVGQSYVLEIAYSSADPELPARVANAAASAYLLQSVSFKADAARSGAEFLQGRLDTLATQVRTAEAAVRSGTLPAQPIPDADARIIGAAQMPLGPSAPRGSLIMAFAGVFSLLSGLFVAVLASVFDRRVRLPQDLVRETGLPCLGVVPQVGSWGGQVRASGPDKSLLVTREDAGPFAAAIRDLQTAIEIAWGAGRSQGSPVVAIGAWRAGAGATLLTMNLAQLINHRGRQVSVISPDAARTQADHGKEGASLTDVIASGSAAPAAYANVEGVHLLPIRSATPQLNRFVDFRDPRAALVVAQARQRGEVLIDLPPLGESSDAVALATHADIVVLVAAEGVTSHDELNEALGSLRRAGITVIGAVINRSRS</sequence>
<protein>
    <submittedName>
        <fullName evidence="2">Chain length determinant protein</fullName>
    </submittedName>
</protein>
<dbReference type="GO" id="GO:0004713">
    <property type="term" value="F:protein tyrosine kinase activity"/>
    <property type="evidence" value="ECO:0007669"/>
    <property type="project" value="TreeGrafter"/>
</dbReference>
<name>A0A1H7PHL4_9HYPH</name>
<dbReference type="Gene3D" id="3.40.50.300">
    <property type="entry name" value="P-loop containing nucleotide triphosphate hydrolases"/>
    <property type="match status" value="1"/>
</dbReference>
<dbReference type="AlphaFoldDB" id="A0A1H7PHL4"/>
<evidence type="ECO:0000256" key="1">
    <source>
        <dbReference type="SAM" id="Phobius"/>
    </source>
</evidence>
<feature type="transmembrane region" description="Helical" evidence="1">
    <location>
        <begin position="291"/>
        <end position="314"/>
    </location>
</feature>
<keyword evidence="1" id="KW-1133">Transmembrane helix</keyword>